<dbReference type="EMBL" id="JAQQWI010000013">
    <property type="protein sequence ID" value="KAK8013498.1"/>
    <property type="molecule type" value="Genomic_DNA"/>
</dbReference>
<dbReference type="Pfam" id="PF06985">
    <property type="entry name" value="HET"/>
    <property type="match status" value="1"/>
</dbReference>
<dbReference type="Proteomes" id="UP001396898">
    <property type="component" value="Unassembled WGS sequence"/>
</dbReference>
<reference evidence="3 4" key="1">
    <citation type="submission" date="2023-01" db="EMBL/GenBank/DDBJ databases">
        <title>Analysis of 21 Apiospora genomes using comparative genomics revels a genus with tremendous synthesis potential of carbohydrate active enzymes and secondary metabolites.</title>
        <authorList>
            <person name="Sorensen T."/>
        </authorList>
    </citation>
    <scope>NUCLEOTIDE SEQUENCE [LARGE SCALE GENOMIC DNA]</scope>
    <source>
        <strain evidence="3 4">CBS 20057</strain>
    </source>
</reference>
<sequence>MNTEGVIQVQSSKRAISRVYPGRPFFQHYAYCLGDSLYDTMQSPKRSLRSPKRPLRSPSTPSETSVPSPFSQARDLFKKLKNTLTHRRNDFTPFINAQVSQQIYTWLQRCDREHDCTQMHQHDTGNLKLPGRLLNVKPTKDPNALRLDVASEVKGNRYLALSHCWGKPIGDQGPHWRTLPDNVESRMKGFKLGELPRAFQDAIEVTRALRIPYLWIDSICIIQGDEEDWNRESKRMEDVYASAYCTIAATAASNSMAGFLSGIENHQSLYVQDDHGEAIYISTNVADFDKDIAKDVDKDIEEHSLNERAWVMQERFLSPCTIHFTRTQIYGECGHGIYAGDNIFLRSTKYFQLDPAFPSRLRDSGYAETWDFLKSMLENYSQRGITKSSDRAIAISGLLNRIEKVLRECRIYHGIIGWYLHRTLLWRRETGSASEKIEYKSPVPSWSWMAYTGPVVFSNDPFGKHDAFRDLQFDERTIKTTIWEVTNPGIRCRPVADLNMGYQFQLYDWNGLNIGFISLDKESEEILQLSTVAILAKSPASKTVSKDTGLHSMDMKDVTHASS</sequence>
<dbReference type="PANTHER" id="PTHR33112:SF10">
    <property type="entry name" value="TOL"/>
    <property type="match status" value="1"/>
</dbReference>
<dbReference type="PANTHER" id="PTHR33112">
    <property type="entry name" value="DOMAIN PROTEIN, PUTATIVE-RELATED"/>
    <property type="match status" value="1"/>
</dbReference>
<dbReference type="InterPro" id="IPR010730">
    <property type="entry name" value="HET"/>
</dbReference>
<proteinExistence type="predicted"/>
<feature type="domain" description="Heterokaryon incompatibility" evidence="2">
    <location>
        <begin position="158"/>
        <end position="314"/>
    </location>
</feature>
<feature type="compositionally biased region" description="Low complexity" evidence="1">
    <location>
        <begin position="56"/>
        <end position="71"/>
    </location>
</feature>
<comment type="caution">
    <text evidence="3">The sequence shown here is derived from an EMBL/GenBank/DDBJ whole genome shotgun (WGS) entry which is preliminary data.</text>
</comment>
<evidence type="ECO:0000259" key="2">
    <source>
        <dbReference type="Pfam" id="PF06985"/>
    </source>
</evidence>
<protein>
    <recommendedName>
        <fullName evidence="2">Heterokaryon incompatibility domain-containing protein</fullName>
    </recommendedName>
</protein>
<evidence type="ECO:0000313" key="3">
    <source>
        <dbReference type="EMBL" id="KAK8013498.1"/>
    </source>
</evidence>
<organism evidence="3 4">
    <name type="scientific">Apiospora marii</name>
    <dbReference type="NCBI Taxonomy" id="335849"/>
    <lineage>
        <taxon>Eukaryota</taxon>
        <taxon>Fungi</taxon>
        <taxon>Dikarya</taxon>
        <taxon>Ascomycota</taxon>
        <taxon>Pezizomycotina</taxon>
        <taxon>Sordariomycetes</taxon>
        <taxon>Xylariomycetidae</taxon>
        <taxon>Amphisphaeriales</taxon>
        <taxon>Apiosporaceae</taxon>
        <taxon>Apiospora</taxon>
    </lineage>
</organism>
<name>A0ABR1RK07_9PEZI</name>
<accession>A0ABR1RK07</accession>
<evidence type="ECO:0000256" key="1">
    <source>
        <dbReference type="SAM" id="MobiDB-lite"/>
    </source>
</evidence>
<feature type="compositionally biased region" description="Basic residues" evidence="1">
    <location>
        <begin position="46"/>
        <end position="55"/>
    </location>
</feature>
<gene>
    <name evidence="3" type="ORF">PG991_009091</name>
</gene>
<keyword evidence="4" id="KW-1185">Reference proteome</keyword>
<evidence type="ECO:0000313" key="4">
    <source>
        <dbReference type="Proteomes" id="UP001396898"/>
    </source>
</evidence>
<feature type="region of interest" description="Disordered" evidence="1">
    <location>
        <begin position="42"/>
        <end position="72"/>
    </location>
</feature>